<feature type="transmembrane region" description="Helical" evidence="2">
    <location>
        <begin position="194"/>
        <end position="214"/>
    </location>
</feature>
<feature type="transmembrane region" description="Helical" evidence="2">
    <location>
        <begin position="67"/>
        <end position="85"/>
    </location>
</feature>
<evidence type="ECO:0000313" key="4">
    <source>
        <dbReference type="Proteomes" id="UP001595711"/>
    </source>
</evidence>
<evidence type="ECO:0000256" key="1">
    <source>
        <dbReference type="SAM" id="MobiDB-lite"/>
    </source>
</evidence>
<proteinExistence type="predicted"/>
<reference evidence="4" key="1">
    <citation type="journal article" date="2019" name="Int. J. Syst. Evol. Microbiol.">
        <title>The Global Catalogue of Microorganisms (GCM) 10K type strain sequencing project: providing services to taxonomists for standard genome sequencing and annotation.</title>
        <authorList>
            <consortium name="The Broad Institute Genomics Platform"/>
            <consortium name="The Broad Institute Genome Sequencing Center for Infectious Disease"/>
            <person name="Wu L."/>
            <person name="Ma J."/>
        </authorList>
    </citation>
    <scope>NUCLEOTIDE SEQUENCE [LARGE SCALE GENOMIC DNA]</scope>
    <source>
        <strain evidence="4">KCTC 42182</strain>
    </source>
</reference>
<keyword evidence="2" id="KW-1133">Transmembrane helix</keyword>
<name>A0ABV7VGY5_9PROT</name>
<keyword evidence="2" id="KW-0472">Membrane</keyword>
<feature type="transmembrane region" description="Helical" evidence="2">
    <location>
        <begin position="44"/>
        <end position="61"/>
    </location>
</feature>
<protein>
    <submittedName>
        <fullName evidence="3">Uncharacterized protein</fullName>
    </submittedName>
</protein>
<dbReference type="Proteomes" id="UP001595711">
    <property type="component" value="Unassembled WGS sequence"/>
</dbReference>
<feature type="transmembrane region" description="Helical" evidence="2">
    <location>
        <begin position="125"/>
        <end position="144"/>
    </location>
</feature>
<evidence type="ECO:0000313" key="3">
    <source>
        <dbReference type="EMBL" id="MFC3676799.1"/>
    </source>
</evidence>
<feature type="transmembrane region" description="Helical" evidence="2">
    <location>
        <begin position="97"/>
        <end position="119"/>
    </location>
</feature>
<dbReference type="RefSeq" id="WP_379727979.1">
    <property type="nucleotide sequence ID" value="NZ_JBHRYJ010000003.1"/>
</dbReference>
<evidence type="ECO:0000256" key="2">
    <source>
        <dbReference type="SAM" id="Phobius"/>
    </source>
</evidence>
<feature type="transmembrane region" description="Helical" evidence="2">
    <location>
        <begin position="12"/>
        <end position="32"/>
    </location>
</feature>
<gene>
    <name evidence="3" type="ORF">ACFOOQ_14675</name>
</gene>
<keyword evidence="4" id="KW-1185">Reference proteome</keyword>
<organism evidence="3 4">
    <name type="scientific">Ferrovibrio xuzhouensis</name>
    <dbReference type="NCBI Taxonomy" id="1576914"/>
    <lineage>
        <taxon>Bacteria</taxon>
        <taxon>Pseudomonadati</taxon>
        <taxon>Pseudomonadota</taxon>
        <taxon>Alphaproteobacteria</taxon>
        <taxon>Rhodospirillales</taxon>
        <taxon>Rhodospirillaceae</taxon>
        <taxon>Ferrovibrio</taxon>
    </lineage>
</organism>
<keyword evidence="2" id="KW-0812">Transmembrane</keyword>
<sequence>MMEAGPDGFSLVAALAIVIMLCGTTAMLTLVVKHPEGQGPQFWAPAYMLTMASTVVMVVRPPQHDPVVALIGSAAFVLSYMLLLIGYARFLRRPPLWWPTIAVLSVYIVALVWFTLAAPQPGMRVGINSLAVALFTGATCFILLHDMRDALFHSQAFLATVFGIAAAIAVIRSLLAFLGLLSGGGFTEGPLGEGAYLVPAIHLLLVAGGTRMMLFQHRRQRFSGSASDAGLPPPDPGFPSAAGGRPPR</sequence>
<feature type="transmembrane region" description="Helical" evidence="2">
    <location>
        <begin position="156"/>
        <end position="182"/>
    </location>
</feature>
<dbReference type="EMBL" id="JBHRYJ010000003">
    <property type="protein sequence ID" value="MFC3676799.1"/>
    <property type="molecule type" value="Genomic_DNA"/>
</dbReference>
<accession>A0ABV7VGY5</accession>
<feature type="region of interest" description="Disordered" evidence="1">
    <location>
        <begin position="224"/>
        <end position="248"/>
    </location>
</feature>
<comment type="caution">
    <text evidence="3">The sequence shown here is derived from an EMBL/GenBank/DDBJ whole genome shotgun (WGS) entry which is preliminary data.</text>
</comment>